<dbReference type="Proteomes" id="UP001178281">
    <property type="component" value="Unassembled WGS sequence"/>
</dbReference>
<comment type="caution">
    <text evidence="3">The sequence shown here is derived from an EMBL/GenBank/DDBJ whole genome shotgun (WGS) entry which is preliminary data.</text>
</comment>
<dbReference type="AlphaFoldDB" id="A0AA90SR73"/>
<dbReference type="Pfam" id="PF00582">
    <property type="entry name" value="Usp"/>
    <property type="match status" value="1"/>
</dbReference>
<dbReference type="InterPro" id="IPR006015">
    <property type="entry name" value="Universal_stress_UspA"/>
</dbReference>
<protein>
    <submittedName>
        <fullName evidence="3">Universal stress protein</fullName>
    </submittedName>
</protein>
<feature type="domain" description="UspA" evidence="2">
    <location>
        <begin position="49"/>
        <end position="115"/>
    </location>
</feature>
<dbReference type="PANTHER" id="PTHR46268">
    <property type="entry name" value="STRESS RESPONSE PROTEIN NHAX"/>
    <property type="match status" value="1"/>
</dbReference>
<evidence type="ECO:0000259" key="2">
    <source>
        <dbReference type="Pfam" id="PF00582"/>
    </source>
</evidence>
<dbReference type="PANTHER" id="PTHR46268:SF6">
    <property type="entry name" value="UNIVERSAL STRESS PROTEIN UP12"/>
    <property type="match status" value="1"/>
</dbReference>
<dbReference type="PRINTS" id="PR01438">
    <property type="entry name" value="UNVRSLSTRESS"/>
</dbReference>
<dbReference type="InterPro" id="IPR006016">
    <property type="entry name" value="UspA"/>
</dbReference>
<organism evidence="3 4">
    <name type="scientific">Tsukamurella strandjordii</name>
    <dbReference type="NCBI Taxonomy" id="147577"/>
    <lineage>
        <taxon>Bacteria</taxon>
        <taxon>Bacillati</taxon>
        <taxon>Actinomycetota</taxon>
        <taxon>Actinomycetes</taxon>
        <taxon>Mycobacteriales</taxon>
        <taxon>Tsukamurellaceae</taxon>
        <taxon>Tsukamurella</taxon>
    </lineage>
</organism>
<reference evidence="3" key="1">
    <citation type="submission" date="2023-08" db="EMBL/GenBank/DDBJ databases">
        <title>The draft genome of Tsukamurella strandjordii strain 050030.</title>
        <authorList>
            <person name="Zhao F."/>
            <person name="Feng Y."/>
            <person name="Zong Z."/>
        </authorList>
    </citation>
    <scope>NUCLEOTIDE SEQUENCE</scope>
    <source>
        <strain evidence="3">050030</strain>
    </source>
</reference>
<accession>A0AA90SR73</accession>
<evidence type="ECO:0000313" key="3">
    <source>
        <dbReference type="EMBL" id="MDP0398661.1"/>
    </source>
</evidence>
<dbReference type="InterPro" id="IPR014729">
    <property type="entry name" value="Rossmann-like_a/b/a_fold"/>
</dbReference>
<dbReference type="SUPFAM" id="SSF52402">
    <property type="entry name" value="Adenine nucleotide alpha hydrolases-like"/>
    <property type="match status" value="1"/>
</dbReference>
<evidence type="ECO:0000313" key="4">
    <source>
        <dbReference type="Proteomes" id="UP001178281"/>
    </source>
</evidence>
<dbReference type="RefSeq" id="WP_220659490.1">
    <property type="nucleotide sequence ID" value="NZ_BAAAII010000006.1"/>
</dbReference>
<comment type="similarity">
    <text evidence="1">Belongs to the universal stress protein A family.</text>
</comment>
<name>A0AA90SR73_9ACTN</name>
<evidence type="ECO:0000256" key="1">
    <source>
        <dbReference type="ARBA" id="ARBA00008791"/>
    </source>
</evidence>
<sequence>MTILVAVSDTPEGRAALAQAVAEAKMLDTDLVAMNLGLRPLDVARYKEAVAITVVDRHGRGDRDPADAVLDEVQERGIERLVIGMKRRSPVGKAILGSLSQRLLLNCPVPVLAVKVD</sequence>
<keyword evidence="4" id="KW-1185">Reference proteome</keyword>
<dbReference type="CDD" id="cd00293">
    <property type="entry name" value="USP-like"/>
    <property type="match status" value="1"/>
</dbReference>
<dbReference type="EMBL" id="JAUTIX010000004">
    <property type="protein sequence ID" value="MDP0398661.1"/>
    <property type="molecule type" value="Genomic_DNA"/>
</dbReference>
<dbReference type="Gene3D" id="3.40.50.620">
    <property type="entry name" value="HUPs"/>
    <property type="match status" value="1"/>
</dbReference>
<proteinExistence type="inferred from homology"/>
<gene>
    <name evidence="3" type="ORF">Q7X28_12055</name>
</gene>